<organism evidence="8 9">
    <name type="scientific">Necator americanus</name>
    <name type="common">Human hookworm</name>
    <dbReference type="NCBI Taxonomy" id="51031"/>
    <lineage>
        <taxon>Eukaryota</taxon>
        <taxon>Metazoa</taxon>
        <taxon>Ecdysozoa</taxon>
        <taxon>Nematoda</taxon>
        <taxon>Chromadorea</taxon>
        <taxon>Rhabditida</taxon>
        <taxon>Rhabditina</taxon>
        <taxon>Rhabditomorpha</taxon>
        <taxon>Strongyloidea</taxon>
        <taxon>Ancylostomatidae</taxon>
        <taxon>Bunostominae</taxon>
        <taxon>Necator</taxon>
    </lineage>
</organism>
<feature type="region of interest" description="Disordered" evidence="6">
    <location>
        <begin position="143"/>
        <end position="169"/>
    </location>
</feature>
<keyword evidence="3" id="KW-0649">Protein kinase inhibitor</keyword>
<feature type="compositionally biased region" description="Polar residues" evidence="6">
    <location>
        <begin position="183"/>
        <end position="197"/>
    </location>
</feature>
<keyword evidence="4" id="KW-0539">Nucleus</keyword>
<dbReference type="PANTHER" id="PTHR10265">
    <property type="entry name" value="CYCLIN-DEPENDENT KINASE INHIBITOR 1"/>
    <property type="match status" value="1"/>
</dbReference>
<evidence type="ECO:0000256" key="6">
    <source>
        <dbReference type="SAM" id="MobiDB-lite"/>
    </source>
</evidence>
<name>A0ABR1CFB6_NECAM</name>
<dbReference type="InterPro" id="IPR003175">
    <property type="entry name" value="CDI_dom"/>
</dbReference>
<dbReference type="Proteomes" id="UP001303046">
    <property type="component" value="Unassembled WGS sequence"/>
</dbReference>
<comment type="subcellular location">
    <subcellularLocation>
        <location evidence="1">Nucleus</location>
    </subcellularLocation>
</comment>
<reference evidence="8 9" key="1">
    <citation type="submission" date="2023-08" db="EMBL/GenBank/DDBJ databases">
        <title>A Necator americanus chromosomal reference genome.</title>
        <authorList>
            <person name="Ilik V."/>
            <person name="Petrzelkova K.J."/>
            <person name="Pardy F."/>
            <person name="Fuh T."/>
            <person name="Niatou-Singa F.S."/>
            <person name="Gouil Q."/>
            <person name="Baker L."/>
            <person name="Ritchie M.E."/>
            <person name="Jex A.R."/>
            <person name="Gazzola D."/>
            <person name="Li H."/>
            <person name="Toshio Fujiwara R."/>
            <person name="Zhan B."/>
            <person name="Aroian R.V."/>
            <person name="Pafco B."/>
            <person name="Schwarz E.M."/>
        </authorList>
    </citation>
    <scope>NUCLEOTIDE SEQUENCE [LARGE SCALE GENOMIC DNA]</scope>
    <source>
        <strain evidence="8 9">Aroian</strain>
        <tissue evidence="8">Whole animal</tissue>
    </source>
</reference>
<dbReference type="InterPro" id="IPR044898">
    <property type="entry name" value="CDI_dom_sf"/>
</dbReference>
<comment type="caution">
    <text evidence="8">The sequence shown here is derived from an EMBL/GenBank/DDBJ whole genome shotgun (WGS) entry which is preliminary data.</text>
</comment>
<dbReference type="PANTHER" id="PTHR10265:SF45">
    <property type="entry name" value="DACAPO"/>
    <property type="match status" value="1"/>
</dbReference>
<evidence type="ECO:0000256" key="2">
    <source>
        <dbReference type="ARBA" id="ARBA00006726"/>
    </source>
</evidence>
<evidence type="ECO:0000313" key="9">
    <source>
        <dbReference type="Proteomes" id="UP001303046"/>
    </source>
</evidence>
<evidence type="ECO:0000313" key="8">
    <source>
        <dbReference type="EMBL" id="KAK6737147.1"/>
    </source>
</evidence>
<keyword evidence="9" id="KW-1185">Reference proteome</keyword>
<dbReference type="EMBL" id="JAVFWL010000002">
    <property type="protein sequence ID" value="KAK6737147.1"/>
    <property type="molecule type" value="Genomic_DNA"/>
</dbReference>
<keyword evidence="5" id="KW-0131">Cell cycle</keyword>
<gene>
    <name evidence="8" type="primary">Necator_chrII.g7484</name>
    <name evidence="8" type="ORF">RB195_019690</name>
</gene>
<evidence type="ECO:0000256" key="1">
    <source>
        <dbReference type="ARBA" id="ARBA00004123"/>
    </source>
</evidence>
<evidence type="ECO:0000256" key="3">
    <source>
        <dbReference type="ARBA" id="ARBA00023013"/>
    </source>
</evidence>
<feature type="compositionally biased region" description="Basic and acidic residues" evidence="6">
    <location>
        <begin position="96"/>
        <end position="108"/>
    </location>
</feature>
<accession>A0ABR1CFB6</accession>
<feature type="region of interest" description="Disordered" evidence="6">
    <location>
        <begin position="183"/>
        <end position="206"/>
    </location>
</feature>
<evidence type="ECO:0000256" key="5">
    <source>
        <dbReference type="ARBA" id="ARBA00023306"/>
    </source>
</evidence>
<feature type="region of interest" description="Disordered" evidence="6">
    <location>
        <begin position="83"/>
        <end position="127"/>
    </location>
</feature>
<dbReference type="Pfam" id="PF02234">
    <property type="entry name" value="CDI"/>
    <property type="match status" value="1"/>
</dbReference>
<sequence length="239" mass="27373">MENNSPGRRQRVKRCLFGKPDQKEVEKWLTETSKKQLRQSREKWSYDFELDIPVSGDVEYEAIPVNKVPSIYKSCSVGRRKGGRIAEFDPNVPSASKDEGVTDEEPSHHRPLTRSCTKLRDDNHMLHHKSLKQAKLTNYLKVRKRRSADSRNNKDAVTPVKTMKSAAPNSPFRFVESTYSEEASCGETSPRSLSASPPKSPRKRHQQQLFDCLNPRDQGIRITTVSVTRVKCYVIFEIP</sequence>
<dbReference type="Gene3D" id="4.10.365.10">
    <property type="entry name" value="p27"/>
    <property type="match status" value="1"/>
</dbReference>
<comment type="similarity">
    <text evidence="2">Belongs to the CDI family.</text>
</comment>
<feature type="domain" description="Cyclin-dependent kinase inhibitor" evidence="7">
    <location>
        <begin position="15"/>
        <end position="62"/>
    </location>
</feature>
<evidence type="ECO:0000256" key="4">
    <source>
        <dbReference type="ARBA" id="ARBA00023242"/>
    </source>
</evidence>
<proteinExistence type="inferred from homology"/>
<protein>
    <recommendedName>
        <fullName evidence="7">Cyclin-dependent kinase inhibitor domain-containing protein</fullName>
    </recommendedName>
</protein>
<evidence type="ECO:0000259" key="7">
    <source>
        <dbReference type="Pfam" id="PF02234"/>
    </source>
</evidence>